<dbReference type="EMBL" id="CP000542">
    <property type="protein sequence ID" value="ABM58614.1"/>
    <property type="molecule type" value="Genomic_DNA"/>
</dbReference>
<dbReference type="eggNOG" id="COG1846">
    <property type="taxonomic scope" value="Bacteria"/>
</dbReference>
<dbReference type="InterPro" id="IPR036388">
    <property type="entry name" value="WH-like_DNA-bd_sf"/>
</dbReference>
<organism evidence="5 6">
    <name type="scientific">Verminephrobacter eiseniae (strain EF01-2)</name>
    <dbReference type="NCBI Taxonomy" id="391735"/>
    <lineage>
        <taxon>Bacteria</taxon>
        <taxon>Pseudomonadati</taxon>
        <taxon>Pseudomonadota</taxon>
        <taxon>Betaproteobacteria</taxon>
        <taxon>Burkholderiales</taxon>
        <taxon>Comamonadaceae</taxon>
        <taxon>Verminephrobacter</taxon>
    </lineage>
</organism>
<dbReference type="Proteomes" id="UP000000374">
    <property type="component" value="Chromosome"/>
</dbReference>
<sequence length="161" mass="17826">MTQPPPEAHLFVNDYLPALLAQASWLISSEFHGVARAHGFSVSEWRVLASLAGGVPISIGRLAQLSVTKQPTVTRLLDRMQAKNHVERLPHDSDRRITLVRITPTGIQAVQQLIDLAREHERRVLAPFGLARAGELKSTLRQMIAQHARAEAQPQAPDDAR</sequence>
<dbReference type="KEGG" id="vei:Veis_2878"/>
<dbReference type="SUPFAM" id="SSF46785">
    <property type="entry name" value="Winged helix' DNA-binding domain"/>
    <property type="match status" value="1"/>
</dbReference>
<evidence type="ECO:0000313" key="5">
    <source>
        <dbReference type="EMBL" id="ABM58614.1"/>
    </source>
</evidence>
<dbReference type="InterPro" id="IPR036390">
    <property type="entry name" value="WH_DNA-bd_sf"/>
</dbReference>
<dbReference type="GeneID" id="76461367"/>
<keyword evidence="1" id="KW-0805">Transcription regulation</keyword>
<evidence type="ECO:0000256" key="1">
    <source>
        <dbReference type="ARBA" id="ARBA00023015"/>
    </source>
</evidence>
<dbReference type="PROSITE" id="PS50995">
    <property type="entry name" value="HTH_MARR_2"/>
    <property type="match status" value="1"/>
</dbReference>
<dbReference type="GO" id="GO:0003677">
    <property type="term" value="F:DNA binding"/>
    <property type="evidence" value="ECO:0007669"/>
    <property type="project" value="UniProtKB-KW"/>
</dbReference>
<keyword evidence="3" id="KW-0804">Transcription</keyword>
<protein>
    <submittedName>
        <fullName evidence="5">Transcriptional regulator, MarR family</fullName>
    </submittedName>
</protein>
<keyword evidence="6" id="KW-1185">Reference proteome</keyword>
<dbReference type="PANTHER" id="PTHR33164:SF64">
    <property type="entry name" value="TRANSCRIPTIONAL REGULATOR SLYA"/>
    <property type="match status" value="1"/>
</dbReference>
<gene>
    <name evidence="5" type="ordered locus">Veis_2878</name>
</gene>
<dbReference type="STRING" id="391735.Veis_2878"/>
<dbReference type="Pfam" id="PF12802">
    <property type="entry name" value="MarR_2"/>
    <property type="match status" value="1"/>
</dbReference>
<dbReference type="AlphaFoldDB" id="A1WLV7"/>
<dbReference type="SMART" id="SM00347">
    <property type="entry name" value="HTH_MARR"/>
    <property type="match status" value="1"/>
</dbReference>
<dbReference type="OrthoDB" id="6454727at2"/>
<dbReference type="RefSeq" id="WP_011810610.1">
    <property type="nucleotide sequence ID" value="NC_008786.1"/>
</dbReference>
<evidence type="ECO:0000256" key="2">
    <source>
        <dbReference type="ARBA" id="ARBA00023125"/>
    </source>
</evidence>
<dbReference type="GO" id="GO:0006950">
    <property type="term" value="P:response to stress"/>
    <property type="evidence" value="ECO:0007669"/>
    <property type="project" value="TreeGrafter"/>
</dbReference>
<name>A1WLV7_VEREI</name>
<accession>A1WLV7</accession>
<proteinExistence type="predicted"/>
<evidence type="ECO:0000256" key="3">
    <source>
        <dbReference type="ARBA" id="ARBA00023163"/>
    </source>
</evidence>
<dbReference type="InterPro" id="IPR000835">
    <property type="entry name" value="HTH_MarR-typ"/>
</dbReference>
<evidence type="ECO:0000313" key="6">
    <source>
        <dbReference type="Proteomes" id="UP000000374"/>
    </source>
</evidence>
<dbReference type="HOGENOM" id="CLU_083287_8_4_4"/>
<evidence type="ECO:0000259" key="4">
    <source>
        <dbReference type="PROSITE" id="PS50995"/>
    </source>
</evidence>
<dbReference type="GO" id="GO:0003700">
    <property type="term" value="F:DNA-binding transcription factor activity"/>
    <property type="evidence" value="ECO:0007669"/>
    <property type="project" value="InterPro"/>
</dbReference>
<dbReference type="PANTHER" id="PTHR33164">
    <property type="entry name" value="TRANSCRIPTIONAL REGULATOR, MARR FAMILY"/>
    <property type="match status" value="1"/>
</dbReference>
<keyword evidence="2" id="KW-0238">DNA-binding</keyword>
<dbReference type="Gene3D" id="1.10.10.10">
    <property type="entry name" value="Winged helix-like DNA-binding domain superfamily/Winged helix DNA-binding domain"/>
    <property type="match status" value="1"/>
</dbReference>
<feature type="domain" description="HTH marR-type" evidence="4">
    <location>
        <begin position="13"/>
        <end position="145"/>
    </location>
</feature>
<dbReference type="InterPro" id="IPR039422">
    <property type="entry name" value="MarR/SlyA-like"/>
</dbReference>
<reference evidence="6" key="1">
    <citation type="submission" date="2006-12" db="EMBL/GenBank/DDBJ databases">
        <title>Complete sequence of chromosome 1 of Verminephrobacter eiseniae EF01-2.</title>
        <authorList>
            <person name="Copeland A."/>
            <person name="Lucas S."/>
            <person name="Lapidus A."/>
            <person name="Barry K."/>
            <person name="Detter J.C."/>
            <person name="Glavina del Rio T."/>
            <person name="Dalin E."/>
            <person name="Tice H."/>
            <person name="Pitluck S."/>
            <person name="Chertkov O."/>
            <person name="Brettin T."/>
            <person name="Bruce D."/>
            <person name="Han C."/>
            <person name="Tapia R."/>
            <person name="Gilna P."/>
            <person name="Schmutz J."/>
            <person name="Larimer F."/>
            <person name="Land M."/>
            <person name="Hauser L."/>
            <person name="Kyrpides N."/>
            <person name="Kim E."/>
            <person name="Stahl D."/>
            <person name="Richardson P."/>
        </authorList>
    </citation>
    <scope>NUCLEOTIDE SEQUENCE [LARGE SCALE GENOMIC DNA]</scope>
    <source>
        <strain evidence="6">EF01-2</strain>
    </source>
</reference>